<evidence type="ECO:0000259" key="2">
    <source>
        <dbReference type="Pfam" id="PF07435"/>
    </source>
</evidence>
<gene>
    <name evidence="3" type="primary">yycH</name>
    <name evidence="3" type="ORF">RWE15_09840</name>
</gene>
<protein>
    <submittedName>
        <fullName evidence="3">Two-component system activity regulator YycH</fullName>
    </submittedName>
</protein>
<dbReference type="CDD" id="cd15787">
    <property type="entry name" value="YycH_N"/>
    <property type="match status" value="1"/>
</dbReference>
<accession>A0ABU5C5U9</accession>
<evidence type="ECO:0000313" key="3">
    <source>
        <dbReference type="EMBL" id="MDY0394697.1"/>
    </source>
</evidence>
<evidence type="ECO:0000256" key="1">
    <source>
        <dbReference type="SAM" id="Phobius"/>
    </source>
</evidence>
<keyword evidence="1" id="KW-0812">Transmembrane</keyword>
<reference evidence="3 4" key="1">
    <citation type="submission" date="2023-10" db="EMBL/GenBank/DDBJ databases">
        <title>Virgibacillus halophilus 5B73C genome.</title>
        <authorList>
            <person name="Miliotis G."/>
            <person name="Sengupta P."/>
            <person name="Hameed A."/>
            <person name="Chuvochina M."/>
            <person name="Mcdonagh F."/>
            <person name="Simpson A.C."/>
            <person name="Singh N.K."/>
            <person name="Rekha P.D."/>
            <person name="Raman K."/>
            <person name="Hugenholtz P."/>
            <person name="Venkateswaran K."/>
        </authorList>
    </citation>
    <scope>NUCLEOTIDE SEQUENCE [LARGE SCALE GENOMIC DNA]</scope>
    <source>
        <strain evidence="3 4">5B73C</strain>
    </source>
</reference>
<evidence type="ECO:0000313" key="4">
    <source>
        <dbReference type="Proteomes" id="UP001281447"/>
    </source>
</evidence>
<name>A0ABU5C5U9_9BACI</name>
<sequence>MKFEVVKSYILVILVGMSLLLTFNIWSYKSDNELLLEKKGQYLNEADYYIEGDEQSKRDIVMPSEVIFQHQSKHYGYKNPKKSLSMYKNMQTWTLYDFKLRDLEKVPNEKYQLEFRFPTAIPMETIGNLFQFNDDIETGALGSFKRLFITFNPDKYLLRFHFLSLDGRKEATAVVNDATKYDYLWKLMSNLKGMQELQAIGPANLPVYFPSNPVQMKEHTFSVNNTNPKKLVNALFPDPSSVRRNVSNANEAYYTDAGRQMRVYQDRHVMDYINPKQTDTHRMTFYELLDKSILNINEHKGWTDDYYLDGLNGTNHTVTYLLHYDGYPVISQTGLATIEQQWRNQELYQYKRPLFSINNSLKSDTVTIPSGATVKEFVKENYKEADISDISIGYSMNFQQEEASSFILLLEPAWFIKYDGHWKEIDFTENKDGNPEVN</sequence>
<dbReference type="Pfam" id="PF07435">
    <property type="entry name" value="YycH"/>
    <property type="match status" value="1"/>
</dbReference>
<dbReference type="InterPro" id="IPR009996">
    <property type="entry name" value="YycH"/>
</dbReference>
<dbReference type="EMBL" id="JAWDIP010000003">
    <property type="protein sequence ID" value="MDY0394697.1"/>
    <property type="molecule type" value="Genomic_DNA"/>
</dbReference>
<keyword evidence="4" id="KW-1185">Reference proteome</keyword>
<dbReference type="RefSeq" id="WP_390354303.1">
    <property type="nucleotide sequence ID" value="NZ_JBHUIZ010000005.1"/>
</dbReference>
<keyword evidence="1" id="KW-0472">Membrane</keyword>
<dbReference type="InterPro" id="IPR042274">
    <property type="entry name" value="YycH/YycI_2"/>
</dbReference>
<feature type="transmembrane region" description="Helical" evidence="1">
    <location>
        <begin position="9"/>
        <end position="28"/>
    </location>
</feature>
<comment type="caution">
    <text evidence="3">The sequence shown here is derived from an EMBL/GenBank/DDBJ whole genome shotgun (WGS) entry which is preliminary data.</text>
</comment>
<feature type="domain" description="Regulatory protein YycH" evidence="2">
    <location>
        <begin position="4"/>
        <end position="433"/>
    </location>
</feature>
<dbReference type="Gene3D" id="3.30.310.160">
    <property type="entry name" value="YycH protein, domain 2"/>
    <property type="match status" value="1"/>
</dbReference>
<proteinExistence type="predicted"/>
<keyword evidence="1" id="KW-1133">Transmembrane helix</keyword>
<organism evidence="3 4">
    <name type="scientific">Tigheibacillus halophilus</name>
    <dbReference type="NCBI Taxonomy" id="361280"/>
    <lineage>
        <taxon>Bacteria</taxon>
        <taxon>Bacillati</taxon>
        <taxon>Bacillota</taxon>
        <taxon>Bacilli</taxon>
        <taxon>Bacillales</taxon>
        <taxon>Bacillaceae</taxon>
        <taxon>Tigheibacillus</taxon>
    </lineage>
</organism>
<dbReference type="Proteomes" id="UP001281447">
    <property type="component" value="Unassembled WGS sequence"/>
</dbReference>